<dbReference type="SUPFAM" id="SSF52096">
    <property type="entry name" value="ClpP/crotonase"/>
    <property type="match status" value="1"/>
</dbReference>
<gene>
    <name evidence="8" type="ORF">SAMN05421774_11249</name>
</gene>
<dbReference type="InterPro" id="IPR001907">
    <property type="entry name" value="ClpP"/>
</dbReference>
<evidence type="ECO:0000256" key="7">
    <source>
        <dbReference type="SAM" id="MobiDB-lite"/>
    </source>
</evidence>
<dbReference type="Pfam" id="PF00574">
    <property type="entry name" value="CLP_protease"/>
    <property type="match status" value="1"/>
</dbReference>
<dbReference type="InterPro" id="IPR029045">
    <property type="entry name" value="ClpP/crotonase-like_dom_sf"/>
</dbReference>
<dbReference type="EMBL" id="FTOT01000012">
    <property type="protein sequence ID" value="SIT22715.1"/>
    <property type="molecule type" value="Genomic_DNA"/>
</dbReference>
<evidence type="ECO:0000256" key="5">
    <source>
        <dbReference type="ARBA" id="ARBA00022825"/>
    </source>
</evidence>
<dbReference type="GO" id="GO:0004252">
    <property type="term" value="F:serine-type endopeptidase activity"/>
    <property type="evidence" value="ECO:0007669"/>
    <property type="project" value="InterPro"/>
</dbReference>
<accession>A0A1N7QIM4</accession>
<dbReference type="NCBIfam" id="NF045542">
    <property type="entry name" value="Clp_rel_HeadMat"/>
    <property type="match status" value="1"/>
</dbReference>
<evidence type="ECO:0000256" key="6">
    <source>
        <dbReference type="RuleBase" id="RU003567"/>
    </source>
</evidence>
<dbReference type="GO" id="GO:0004176">
    <property type="term" value="F:ATP-dependent peptidase activity"/>
    <property type="evidence" value="ECO:0007669"/>
    <property type="project" value="InterPro"/>
</dbReference>
<dbReference type="OrthoDB" id="9806592at2"/>
<dbReference type="Gene3D" id="3.90.226.10">
    <property type="entry name" value="2-enoyl-CoA Hydratase, Chain A, domain 1"/>
    <property type="match status" value="1"/>
</dbReference>
<evidence type="ECO:0000256" key="2">
    <source>
        <dbReference type="ARBA" id="ARBA00022490"/>
    </source>
</evidence>
<dbReference type="PANTHER" id="PTHR10381">
    <property type="entry name" value="ATP-DEPENDENT CLP PROTEASE PROTEOLYTIC SUBUNIT"/>
    <property type="match status" value="1"/>
</dbReference>
<dbReference type="GO" id="GO:0051117">
    <property type="term" value="F:ATPase binding"/>
    <property type="evidence" value="ECO:0007669"/>
    <property type="project" value="TreeGrafter"/>
</dbReference>
<dbReference type="PANTHER" id="PTHR10381:SF70">
    <property type="entry name" value="ATP-DEPENDENT CLP PROTEASE PROTEOLYTIC SUBUNIT"/>
    <property type="match status" value="1"/>
</dbReference>
<dbReference type="Pfam" id="PF25209">
    <property type="entry name" value="Phage_capsid_4"/>
    <property type="match status" value="1"/>
</dbReference>
<evidence type="ECO:0000256" key="3">
    <source>
        <dbReference type="ARBA" id="ARBA00022670"/>
    </source>
</evidence>
<dbReference type="STRING" id="1086013.SAMN05421774_11249"/>
<keyword evidence="3 8" id="KW-0645">Protease</keyword>
<keyword evidence="5" id="KW-0720">Serine protease</keyword>
<proteinExistence type="inferred from homology"/>
<dbReference type="InterPro" id="IPR023562">
    <property type="entry name" value="ClpP/TepA"/>
</dbReference>
<dbReference type="RefSeq" id="WP_076534039.1">
    <property type="nucleotide sequence ID" value="NZ_BMEH01000012.1"/>
</dbReference>
<evidence type="ECO:0000256" key="1">
    <source>
        <dbReference type="ARBA" id="ARBA00007039"/>
    </source>
</evidence>
<comment type="similarity">
    <text evidence="1 6">Belongs to the peptidase S14 family.</text>
</comment>
<feature type="region of interest" description="Disordered" evidence="7">
    <location>
        <begin position="211"/>
        <end position="287"/>
    </location>
</feature>
<keyword evidence="2" id="KW-0963">Cytoplasm</keyword>
<organism evidence="8 9">
    <name type="scientific">Gemmobacter megaterium</name>
    <dbReference type="NCBI Taxonomy" id="1086013"/>
    <lineage>
        <taxon>Bacteria</taxon>
        <taxon>Pseudomonadati</taxon>
        <taxon>Pseudomonadota</taxon>
        <taxon>Alphaproteobacteria</taxon>
        <taxon>Rhodobacterales</taxon>
        <taxon>Paracoccaceae</taxon>
        <taxon>Gemmobacter</taxon>
    </lineage>
</organism>
<feature type="compositionally biased region" description="Acidic residues" evidence="7">
    <location>
        <begin position="245"/>
        <end position="287"/>
    </location>
</feature>
<evidence type="ECO:0000256" key="4">
    <source>
        <dbReference type="ARBA" id="ARBA00022801"/>
    </source>
</evidence>
<dbReference type="GO" id="GO:0006515">
    <property type="term" value="P:protein quality control for misfolded or incompletely synthesized proteins"/>
    <property type="evidence" value="ECO:0007669"/>
    <property type="project" value="TreeGrafter"/>
</dbReference>
<dbReference type="GO" id="GO:0009368">
    <property type="term" value="C:endopeptidase Clp complex"/>
    <property type="evidence" value="ECO:0007669"/>
    <property type="project" value="TreeGrafter"/>
</dbReference>
<dbReference type="PRINTS" id="PR00127">
    <property type="entry name" value="CLPPROTEASEP"/>
</dbReference>
<dbReference type="AlphaFoldDB" id="A0A1N7QIM4"/>
<keyword evidence="4" id="KW-0378">Hydrolase</keyword>
<reference evidence="8 9" key="1">
    <citation type="submission" date="2017-01" db="EMBL/GenBank/DDBJ databases">
        <authorList>
            <person name="Mah S.A."/>
            <person name="Swanson W.J."/>
            <person name="Moy G.W."/>
            <person name="Vacquier V.D."/>
        </authorList>
    </citation>
    <scope>NUCLEOTIDE SEQUENCE [LARGE SCALE GENOMIC DNA]</scope>
    <source>
        <strain evidence="8 9">DSM 26375</strain>
    </source>
</reference>
<evidence type="ECO:0000313" key="9">
    <source>
        <dbReference type="Proteomes" id="UP000186141"/>
    </source>
</evidence>
<protein>
    <recommendedName>
        <fullName evidence="6">ATP-dependent Clp protease proteolytic subunit</fullName>
    </recommendedName>
</protein>
<dbReference type="Proteomes" id="UP000186141">
    <property type="component" value="Unassembled WGS sequence"/>
</dbReference>
<dbReference type="CDD" id="cd07016">
    <property type="entry name" value="S14_ClpP_1"/>
    <property type="match status" value="1"/>
</dbReference>
<keyword evidence="9" id="KW-1185">Reference proteome</keyword>
<evidence type="ECO:0000313" key="8">
    <source>
        <dbReference type="EMBL" id="SIT22715.1"/>
    </source>
</evidence>
<sequence length="698" mass="74397">MRGDIYLEGSVGAAFWPEDPHFTTADVRGWLAGQGDVTVHINSGGGIASEGLAIYHLLKDHPGSVHVVVSGTAVSAASLIVMAGDRITMRMGASLMIHDPAVGFTQGRGTEDDHRAVADMLAGLADGYAAIYAERAGIDAEAAREIMRAETWFSPDEAIAAGFADDVGDVEASAAARFPYHVYANSPPHLLSGAGAKGPGKRAVMALMCGISTPRQEPEMAKKPTAKTATTMAEDDNEDIKPEAELEDEAEARAESEEDADEAEAEGGEDPDEAEAEGAETEDEEDGDAVAILDLVSMHGGTVATARDFIAKRTPIQGVIAHYREKGPSVTKHKPGGATARITRDERETRRIGMTEALAAQIGRRKPTDDRARPFMSLSLAEMAALSNGHRGPLRTANDRLEVFMAMHSTSDFPLSLQNALNKELETRYREANPTYRRIARQKTFRDFRPHPIIRPGDFPTLQPIGEGGEIKYGTIGEKAETVALVSYGIAMSITRQTLINDDIGAIADTIADQGRAVSRFEDATFYKMMLGGAGSDGPTLAETTRQVFNTTDGTKAATAAAINVTSLSVGRAAMMKQTSVDKNLLGILPSILLVGPDKLTEAQQIVAPIQADQAGNVNPFAGILEVVPSARITGNAWYLLADPADLPCFVYGYLEGAAAPRTRMEEPFGRQGMQLSIEHDFGVGAIDFRGGYKNAGA</sequence>
<name>A0A1N7QIM4_9RHOB</name>